<dbReference type="PANTHER" id="PTHR34222">
    <property type="entry name" value="GAG_PRE-INTEGRS DOMAIN-CONTAINING PROTEIN"/>
    <property type="match status" value="1"/>
</dbReference>
<accession>A0A371FMC2</accession>
<name>A0A371FMC2_MUCPR</name>
<feature type="non-terminal residue" evidence="1">
    <location>
        <position position="1"/>
    </location>
</feature>
<dbReference type="PANTHER" id="PTHR34222:SF37">
    <property type="entry name" value="RETROTRANSPOSON GAG DOMAIN-CONTAINING PROTEIN"/>
    <property type="match status" value="1"/>
</dbReference>
<gene>
    <name evidence="1" type="ORF">CR513_40072</name>
</gene>
<dbReference type="Proteomes" id="UP000257109">
    <property type="component" value="Unassembled WGS sequence"/>
</dbReference>
<protein>
    <submittedName>
        <fullName evidence="1">Uncharacterized protein</fullName>
    </submittedName>
</protein>
<evidence type="ECO:0000313" key="1">
    <source>
        <dbReference type="EMBL" id="RDX79497.1"/>
    </source>
</evidence>
<organism evidence="1 2">
    <name type="scientific">Mucuna pruriens</name>
    <name type="common">Velvet bean</name>
    <name type="synonym">Dolichos pruriens</name>
    <dbReference type="NCBI Taxonomy" id="157652"/>
    <lineage>
        <taxon>Eukaryota</taxon>
        <taxon>Viridiplantae</taxon>
        <taxon>Streptophyta</taxon>
        <taxon>Embryophyta</taxon>
        <taxon>Tracheophyta</taxon>
        <taxon>Spermatophyta</taxon>
        <taxon>Magnoliopsida</taxon>
        <taxon>eudicotyledons</taxon>
        <taxon>Gunneridae</taxon>
        <taxon>Pentapetalae</taxon>
        <taxon>rosids</taxon>
        <taxon>fabids</taxon>
        <taxon>Fabales</taxon>
        <taxon>Fabaceae</taxon>
        <taxon>Papilionoideae</taxon>
        <taxon>50 kb inversion clade</taxon>
        <taxon>NPAAA clade</taxon>
        <taxon>indigoferoid/millettioid clade</taxon>
        <taxon>Phaseoleae</taxon>
        <taxon>Mucuna</taxon>
    </lineage>
</organism>
<reference evidence="1" key="1">
    <citation type="submission" date="2018-05" db="EMBL/GenBank/DDBJ databases">
        <title>Draft genome of Mucuna pruriens seed.</title>
        <authorList>
            <person name="Nnadi N.E."/>
            <person name="Vos R."/>
            <person name="Hasami M.H."/>
            <person name="Devisetty U.K."/>
            <person name="Aguiy J.C."/>
        </authorList>
    </citation>
    <scope>NUCLEOTIDE SEQUENCE [LARGE SCALE GENOMIC DNA]</scope>
    <source>
        <strain evidence="1">JCA_2017</strain>
    </source>
</reference>
<proteinExistence type="predicted"/>
<dbReference type="EMBL" id="QJKJ01008525">
    <property type="protein sequence ID" value="RDX79497.1"/>
    <property type="molecule type" value="Genomic_DNA"/>
</dbReference>
<evidence type="ECO:0000313" key="2">
    <source>
        <dbReference type="Proteomes" id="UP000257109"/>
    </source>
</evidence>
<dbReference type="OrthoDB" id="1745136at2759"/>
<keyword evidence="2" id="KW-1185">Reference proteome</keyword>
<dbReference type="AlphaFoldDB" id="A0A371FMC2"/>
<comment type="caution">
    <text evidence="1">The sequence shown here is derived from an EMBL/GenBank/DDBJ whole genome shotgun (WGS) entry which is preliminary data.</text>
</comment>
<sequence length="126" mass="14683">MTLKISRKYMFYSSIQYYETLNGLWIELDQYQGLKMCKVDSIAYTGLVERGRIFKFLHDLNSEYDPIRVQILVMLDKGNSNTGSTMVTRKGLTKRSTFEGKPFTKSSHGEYCTYCKRLGHTKDTCY</sequence>